<dbReference type="Gene3D" id="3.40.190.10">
    <property type="entry name" value="Periplasmic binding protein-like II"/>
    <property type="match status" value="1"/>
</dbReference>
<keyword evidence="3" id="KW-1185">Reference proteome</keyword>
<gene>
    <name evidence="2" type="ORF">SAMN04489832_0001</name>
</gene>
<dbReference type="Proteomes" id="UP000185124">
    <property type="component" value="Unassembled WGS sequence"/>
</dbReference>
<name>A0A1N5T7H2_9ACTN</name>
<dbReference type="AlphaFoldDB" id="A0A1N5T7H2"/>
<evidence type="ECO:0000313" key="2">
    <source>
        <dbReference type="EMBL" id="SIM44015.1"/>
    </source>
</evidence>
<sequence length="249" mass="26180">IHPRYMSWPLISTAIKFGGPSVALALDNLEPNAWKSDAMKAAADAWHQIVKDKYILEGSPGLDHKQSQTAWCQGKAAFISCGSWLESEQKDVTPAGFNMTIAPTPSLGSGDKLPFEAIRGTAGEPFMVPAKARNVAGGLEYFRTMLSKKGAQDFTRKVASLTVVAGATEGVELPYGLTSVVKALDASGQRVQLGCTTTTTASWSATSSTPRVASSSAGGSARRTSSTSARRAPTRSPRTPRSRSTSGAA</sequence>
<evidence type="ECO:0000256" key="1">
    <source>
        <dbReference type="SAM" id="MobiDB-lite"/>
    </source>
</evidence>
<dbReference type="SUPFAM" id="SSF53850">
    <property type="entry name" value="Periplasmic binding protein-like II"/>
    <property type="match status" value="1"/>
</dbReference>
<protein>
    <submittedName>
        <fullName evidence="2">N-acetylglucosamine transport system substrate-binding protein</fullName>
    </submittedName>
</protein>
<feature type="region of interest" description="Disordered" evidence="1">
    <location>
        <begin position="199"/>
        <end position="249"/>
    </location>
</feature>
<evidence type="ECO:0000313" key="3">
    <source>
        <dbReference type="Proteomes" id="UP000185124"/>
    </source>
</evidence>
<organism evidence="2 3">
    <name type="scientific">Micromonospora cremea</name>
    <dbReference type="NCBI Taxonomy" id="709881"/>
    <lineage>
        <taxon>Bacteria</taxon>
        <taxon>Bacillati</taxon>
        <taxon>Actinomycetota</taxon>
        <taxon>Actinomycetes</taxon>
        <taxon>Micromonosporales</taxon>
        <taxon>Micromonosporaceae</taxon>
        <taxon>Micromonospora</taxon>
    </lineage>
</organism>
<accession>A0A1N5T7H2</accession>
<reference evidence="3" key="1">
    <citation type="submission" date="2016-12" db="EMBL/GenBank/DDBJ databases">
        <authorList>
            <person name="Varghese N."/>
            <person name="Submissions S."/>
        </authorList>
    </citation>
    <scope>NUCLEOTIDE SEQUENCE [LARGE SCALE GENOMIC DNA]</scope>
    <source>
        <strain evidence="3">DSM 45599</strain>
    </source>
</reference>
<dbReference type="STRING" id="709881.SAMN04489832_0001"/>
<feature type="non-terminal residue" evidence="2">
    <location>
        <position position="1"/>
    </location>
</feature>
<dbReference type="EMBL" id="FSQT01000001">
    <property type="protein sequence ID" value="SIM44015.1"/>
    <property type="molecule type" value="Genomic_DNA"/>
</dbReference>
<proteinExistence type="predicted"/>